<dbReference type="GO" id="GO:0000271">
    <property type="term" value="P:polysaccharide biosynthetic process"/>
    <property type="evidence" value="ECO:0007669"/>
    <property type="project" value="TreeGrafter"/>
</dbReference>
<evidence type="ECO:0000313" key="9">
    <source>
        <dbReference type="Proteomes" id="UP000005778"/>
    </source>
</evidence>
<dbReference type="GO" id="GO:0019305">
    <property type="term" value="P:dTDP-rhamnose biosynthetic process"/>
    <property type="evidence" value="ECO:0007669"/>
    <property type="project" value="UniProtKB-UniRule"/>
</dbReference>
<evidence type="ECO:0000256" key="2">
    <source>
        <dbReference type="ARBA" id="ARBA00001997"/>
    </source>
</evidence>
<dbReference type="EMBL" id="CM001488">
    <property type="protein sequence ID" value="EIM65106.1"/>
    <property type="molecule type" value="Genomic_DNA"/>
</dbReference>
<dbReference type="HOGENOM" id="CLU_090940_1_1_7"/>
<dbReference type="PANTHER" id="PTHR21047">
    <property type="entry name" value="DTDP-6-DEOXY-D-GLUCOSE-3,5 EPIMERASE"/>
    <property type="match status" value="1"/>
</dbReference>
<dbReference type="STRING" id="879212.DespoDRAFT_03331"/>
<evidence type="ECO:0000256" key="7">
    <source>
        <dbReference type="RuleBase" id="RU364069"/>
    </source>
</evidence>
<evidence type="ECO:0000313" key="8">
    <source>
        <dbReference type="EMBL" id="EIM65106.1"/>
    </source>
</evidence>
<dbReference type="InterPro" id="IPR000888">
    <property type="entry name" value="RmlC-like"/>
</dbReference>
<keyword evidence="7" id="KW-0413">Isomerase</keyword>
<gene>
    <name evidence="8" type="ORF">DespoDRAFT_03331</name>
</gene>
<evidence type="ECO:0000256" key="5">
    <source>
        <dbReference type="PIRSR" id="PIRSR600888-1"/>
    </source>
</evidence>
<dbReference type="Pfam" id="PF00908">
    <property type="entry name" value="dTDP_sugar_isom"/>
    <property type="match status" value="1"/>
</dbReference>
<dbReference type="OrthoDB" id="9800680at2"/>
<comment type="catalytic activity">
    <reaction evidence="1 7">
        <text>dTDP-4-dehydro-6-deoxy-alpha-D-glucose = dTDP-4-dehydro-beta-L-rhamnose</text>
        <dbReference type="Rhea" id="RHEA:16969"/>
        <dbReference type="ChEBI" id="CHEBI:57649"/>
        <dbReference type="ChEBI" id="CHEBI:62830"/>
        <dbReference type="EC" id="5.1.3.13"/>
    </reaction>
</comment>
<proteinExistence type="inferred from homology"/>
<dbReference type="RefSeq" id="WP_004074946.1">
    <property type="nucleotide sequence ID" value="NZ_CM001488.1"/>
</dbReference>
<dbReference type="CDD" id="cd00438">
    <property type="entry name" value="cupin_RmlC"/>
    <property type="match status" value="1"/>
</dbReference>
<dbReference type="EC" id="5.1.3.13" evidence="3 7"/>
<feature type="active site" description="Proton donor" evidence="5">
    <location>
        <position position="132"/>
    </location>
</feature>
<accession>I5B6J3</accession>
<dbReference type="InterPro" id="IPR014710">
    <property type="entry name" value="RmlC-like_jellyroll"/>
</dbReference>
<evidence type="ECO:0000256" key="4">
    <source>
        <dbReference type="ARBA" id="ARBA00019595"/>
    </source>
</evidence>
<sequence>MKFNPTQLDGAYTIDLERLGDERGFFARVFCTEEFSNAGLMGSFVQINNSLTRDKGTLRGMHYQLPPAAEVKVVRCIQGALFDVILDLRPNSSTFGKWFGETLTAENRRMMYVPKGFAHGFITLQENTEAFYLAGAAYAPKQERGIRYNDPRFAIEWPIVPSVISDKDNSWPDFDPKWHGVESLKVFQNTKKEMI</sequence>
<protein>
    <recommendedName>
        <fullName evidence="4 7">dTDP-4-dehydrorhamnose 3,5-epimerase</fullName>
        <ecNumber evidence="3 7">5.1.3.13</ecNumber>
    </recommendedName>
    <alternativeName>
        <fullName evidence="7">Thymidine diphospho-4-keto-rhamnose 3,5-epimerase</fullName>
    </alternativeName>
</protein>
<dbReference type="eggNOG" id="COG1898">
    <property type="taxonomic scope" value="Bacteria"/>
</dbReference>
<dbReference type="GO" id="GO:0005829">
    <property type="term" value="C:cytosol"/>
    <property type="evidence" value="ECO:0007669"/>
    <property type="project" value="TreeGrafter"/>
</dbReference>
<dbReference type="PANTHER" id="PTHR21047:SF2">
    <property type="entry name" value="THYMIDINE DIPHOSPHO-4-KETO-RHAMNOSE 3,5-EPIMERASE"/>
    <property type="match status" value="1"/>
</dbReference>
<reference evidence="8 9" key="1">
    <citation type="submission" date="2011-09" db="EMBL/GenBank/DDBJ databases">
        <authorList>
            <consortium name="US DOE Joint Genome Institute (JGI-PGF)"/>
            <person name="Lucas S."/>
            <person name="Han J."/>
            <person name="Lapidus A."/>
            <person name="Cheng J.-F."/>
            <person name="Goodwin L."/>
            <person name="Pitluck S."/>
            <person name="Peters L."/>
            <person name="Land M.L."/>
            <person name="Hauser L."/>
            <person name="Orellana R."/>
            <person name="Lovley D."/>
            <person name="Woyke T.J."/>
        </authorList>
    </citation>
    <scope>NUCLEOTIDE SEQUENCE [LARGE SCALE GENOMIC DNA]</scope>
    <source>
        <strain evidence="8 9">2ac9</strain>
    </source>
</reference>
<keyword evidence="9" id="KW-1185">Reference proteome</keyword>
<comment type="subunit">
    <text evidence="7">Homodimer.</text>
</comment>
<reference evidence="8 9" key="2">
    <citation type="submission" date="2012-02" db="EMBL/GenBank/DDBJ databases">
        <title>Improved High-Quality Draft sequence of Desulfobacter postgatei 2ac9.</title>
        <authorList>
            <consortium name="US DOE Joint Genome Institute"/>
            <person name="Lucas S."/>
            <person name="Han J."/>
            <person name="Lapidus A."/>
            <person name="Cheng J.-F."/>
            <person name="Goodwin L."/>
            <person name="Pitluck S."/>
            <person name="Peters L."/>
            <person name="Ovchinnikova G."/>
            <person name="Held B."/>
            <person name="Detter J.C."/>
            <person name="Han C."/>
            <person name="Tapia R."/>
            <person name="Land M."/>
            <person name="Hauser L."/>
            <person name="Kyrpides N."/>
            <person name="Ivanova N."/>
            <person name="Pagani I."/>
            <person name="Orellana R."/>
            <person name="Lovley D."/>
            <person name="Woyke T."/>
        </authorList>
    </citation>
    <scope>NUCLEOTIDE SEQUENCE [LARGE SCALE GENOMIC DNA]</scope>
    <source>
        <strain evidence="8 9">2ac9</strain>
    </source>
</reference>
<feature type="site" description="Participates in a stacking interaction with the thymidine ring of dTDP-4-oxo-6-deoxyglucose" evidence="6">
    <location>
        <position position="138"/>
    </location>
</feature>
<dbReference type="AlphaFoldDB" id="I5B6J3"/>
<comment type="similarity">
    <text evidence="7">Belongs to the dTDP-4-dehydrorhamnose 3,5-epimerase family.</text>
</comment>
<feature type="active site" description="Proton acceptor" evidence="5">
    <location>
        <position position="62"/>
    </location>
</feature>
<name>I5B6J3_9BACT</name>
<dbReference type="InterPro" id="IPR011051">
    <property type="entry name" value="RmlC_Cupin_sf"/>
</dbReference>
<comment type="pathway">
    <text evidence="7">Carbohydrate biosynthesis; dTDP-L-rhamnose biosynthesis.</text>
</comment>
<evidence type="ECO:0000256" key="1">
    <source>
        <dbReference type="ARBA" id="ARBA00001298"/>
    </source>
</evidence>
<dbReference type="Proteomes" id="UP000005778">
    <property type="component" value="Chromosome"/>
</dbReference>
<organism evidence="8 9">
    <name type="scientific">Desulfobacter postgatei 2ac9</name>
    <dbReference type="NCBI Taxonomy" id="879212"/>
    <lineage>
        <taxon>Bacteria</taxon>
        <taxon>Pseudomonadati</taxon>
        <taxon>Thermodesulfobacteriota</taxon>
        <taxon>Desulfobacteria</taxon>
        <taxon>Desulfobacterales</taxon>
        <taxon>Desulfobacteraceae</taxon>
        <taxon>Desulfobacter</taxon>
    </lineage>
</organism>
<dbReference type="NCBIfam" id="TIGR01221">
    <property type="entry name" value="rmlC"/>
    <property type="match status" value="1"/>
</dbReference>
<evidence type="ECO:0000256" key="6">
    <source>
        <dbReference type="PIRSR" id="PIRSR600888-3"/>
    </source>
</evidence>
<dbReference type="SUPFAM" id="SSF51182">
    <property type="entry name" value="RmlC-like cupins"/>
    <property type="match status" value="1"/>
</dbReference>
<evidence type="ECO:0000256" key="3">
    <source>
        <dbReference type="ARBA" id="ARBA00012098"/>
    </source>
</evidence>
<dbReference type="UniPathway" id="UPA00124"/>
<dbReference type="GO" id="GO:0008830">
    <property type="term" value="F:dTDP-4-dehydrorhamnose 3,5-epimerase activity"/>
    <property type="evidence" value="ECO:0007669"/>
    <property type="project" value="UniProtKB-UniRule"/>
</dbReference>
<comment type="function">
    <text evidence="2 7">Catalyzes the epimerization of the C3' and C5'positions of dTDP-6-deoxy-D-xylo-4-hexulose, forming dTDP-6-deoxy-L-lyxo-4-hexulose.</text>
</comment>
<dbReference type="Gene3D" id="2.60.120.10">
    <property type="entry name" value="Jelly Rolls"/>
    <property type="match status" value="1"/>
</dbReference>